<protein>
    <recommendedName>
        <fullName evidence="3">Sec translocon accessory complex subunit YajC</fullName>
    </recommendedName>
</protein>
<comment type="similarity">
    <text evidence="2">Belongs to the YajC family.</text>
</comment>
<keyword evidence="7" id="KW-0653">Protein transport</keyword>
<gene>
    <name evidence="12" type="ORF">Thimo_1061</name>
</gene>
<reference evidence="12 13" key="1">
    <citation type="submission" date="2011-09" db="EMBL/GenBank/DDBJ databases">
        <title>Complete sequence of chromosome of Thioflavicoccus mobilis 8321.</title>
        <authorList>
            <consortium name="US DOE Joint Genome Institute"/>
            <person name="Lucas S."/>
            <person name="Han J."/>
            <person name="Lapidus A."/>
            <person name="Cheng J.-F."/>
            <person name="Goodwin L."/>
            <person name="Pitluck S."/>
            <person name="Peters L."/>
            <person name="Ovchinnikova G."/>
            <person name="Lu M."/>
            <person name="Detter J.C."/>
            <person name="Han C."/>
            <person name="Tapia R."/>
            <person name="Land M."/>
            <person name="Hauser L."/>
            <person name="Kyrpides N."/>
            <person name="Ivanova N."/>
            <person name="Pagani I."/>
            <person name="Vogl K."/>
            <person name="Liu Z."/>
            <person name="Imhoff J."/>
            <person name="Thiel V."/>
            <person name="Frigaard N.-U."/>
            <person name="Bryant D."/>
            <person name="Woyke T."/>
        </authorList>
    </citation>
    <scope>NUCLEOTIDE SEQUENCE [LARGE SCALE GENOMIC DNA]</scope>
    <source>
        <strain evidence="12 13">8321</strain>
    </source>
</reference>
<evidence type="ECO:0000256" key="9">
    <source>
        <dbReference type="ARBA" id="ARBA00023010"/>
    </source>
</evidence>
<proteinExistence type="inferred from homology"/>
<dbReference type="HOGENOM" id="CLU_116157_2_1_6"/>
<keyword evidence="4" id="KW-0813">Transport</keyword>
<dbReference type="eggNOG" id="COG1862">
    <property type="taxonomic scope" value="Bacteria"/>
</dbReference>
<evidence type="ECO:0000256" key="8">
    <source>
        <dbReference type="ARBA" id="ARBA00022989"/>
    </source>
</evidence>
<dbReference type="InterPro" id="IPR003849">
    <property type="entry name" value="Preprotein_translocase_YajC"/>
</dbReference>
<dbReference type="PATRIC" id="fig|765912.4.peg.1025"/>
<dbReference type="Pfam" id="PF02699">
    <property type="entry name" value="YajC"/>
    <property type="match status" value="1"/>
</dbReference>
<dbReference type="GO" id="GO:0015031">
    <property type="term" value="P:protein transport"/>
    <property type="evidence" value="ECO:0007669"/>
    <property type="project" value="UniProtKB-KW"/>
</dbReference>
<dbReference type="PANTHER" id="PTHR33909">
    <property type="entry name" value="SEC TRANSLOCON ACCESSORY COMPLEX SUBUNIT YAJC"/>
    <property type="match status" value="1"/>
</dbReference>
<dbReference type="PANTHER" id="PTHR33909:SF1">
    <property type="entry name" value="SEC TRANSLOCON ACCESSORY COMPLEX SUBUNIT YAJC"/>
    <property type="match status" value="1"/>
</dbReference>
<evidence type="ECO:0000256" key="6">
    <source>
        <dbReference type="ARBA" id="ARBA00022692"/>
    </source>
</evidence>
<dbReference type="STRING" id="765912.Thimo_1061"/>
<evidence type="ECO:0000256" key="3">
    <source>
        <dbReference type="ARBA" id="ARBA00014962"/>
    </source>
</evidence>
<evidence type="ECO:0000256" key="2">
    <source>
        <dbReference type="ARBA" id="ARBA00006742"/>
    </source>
</evidence>
<evidence type="ECO:0000256" key="5">
    <source>
        <dbReference type="ARBA" id="ARBA00022475"/>
    </source>
</evidence>
<dbReference type="PRINTS" id="PR01853">
    <property type="entry name" value="YAJCTRNLCASE"/>
</dbReference>
<dbReference type="RefSeq" id="WP_015280010.1">
    <property type="nucleotide sequence ID" value="NC_019940.1"/>
</dbReference>
<keyword evidence="9" id="KW-0811">Translocation</keyword>
<dbReference type="AlphaFoldDB" id="L0GWW7"/>
<dbReference type="EMBL" id="CP003051">
    <property type="protein sequence ID" value="AGA89865.1"/>
    <property type="molecule type" value="Genomic_DNA"/>
</dbReference>
<keyword evidence="13" id="KW-1185">Reference proteome</keyword>
<evidence type="ECO:0000313" key="13">
    <source>
        <dbReference type="Proteomes" id="UP000010816"/>
    </source>
</evidence>
<name>L0GWW7_9GAMM</name>
<dbReference type="SMART" id="SM01323">
    <property type="entry name" value="YajC"/>
    <property type="match status" value="1"/>
</dbReference>
<dbReference type="GO" id="GO:0005886">
    <property type="term" value="C:plasma membrane"/>
    <property type="evidence" value="ECO:0007669"/>
    <property type="project" value="UniProtKB-SubCell"/>
</dbReference>
<organism evidence="12 13">
    <name type="scientific">Thioflavicoccus mobilis 8321</name>
    <dbReference type="NCBI Taxonomy" id="765912"/>
    <lineage>
        <taxon>Bacteria</taxon>
        <taxon>Pseudomonadati</taxon>
        <taxon>Pseudomonadota</taxon>
        <taxon>Gammaproteobacteria</taxon>
        <taxon>Chromatiales</taxon>
        <taxon>Chromatiaceae</taxon>
        <taxon>Thioflavicoccus</taxon>
    </lineage>
</organism>
<evidence type="ECO:0000256" key="7">
    <source>
        <dbReference type="ARBA" id="ARBA00022927"/>
    </source>
</evidence>
<evidence type="ECO:0000256" key="11">
    <source>
        <dbReference type="SAM" id="Phobius"/>
    </source>
</evidence>
<evidence type="ECO:0000256" key="1">
    <source>
        <dbReference type="ARBA" id="ARBA00004162"/>
    </source>
</evidence>
<comment type="subcellular location">
    <subcellularLocation>
        <location evidence="1">Cell membrane</location>
        <topology evidence="1">Single-pass membrane protein</topology>
    </subcellularLocation>
</comment>
<keyword evidence="10 11" id="KW-0472">Membrane</keyword>
<keyword evidence="8 11" id="KW-1133">Transmembrane helix</keyword>
<dbReference type="NCBIfam" id="TIGR00739">
    <property type="entry name" value="yajC"/>
    <property type="match status" value="1"/>
</dbReference>
<keyword evidence="5" id="KW-1003">Cell membrane</keyword>
<dbReference type="KEGG" id="tmb:Thimo_1061"/>
<dbReference type="OrthoDB" id="9811406at2"/>
<evidence type="ECO:0000256" key="10">
    <source>
        <dbReference type="ARBA" id="ARBA00023136"/>
    </source>
</evidence>
<keyword evidence="6 11" id="KW-0812">Transmembrane</keyword>
<accession>L0GWW7</accession>
<evidence type="ECO:0000313" key="12">
    <source>
        <dbReference type="EMBL" id="AGA89865.1"/>
    </source>
</evidence>
<sequence length="110" mass="11878">MSFFVSNAWAQDAAAAGPADLVMSLLFPIGLLVLLYFLMIRPQIKRQKEHTKMVAGLAKGDEVITIGGMAGRIIELGESFAIVEIADGVQVKVRRHAVEAVLPKGSMKDL</sequence>
<evidence type="ECO:0000256" key="4">
    <source>
        <dbReference type="ARBA" id="ARBA00022448"/>
    </source>
</evidence>
<dbReference type="Proteomes" id="UP000010816">
    <property type="component" value="Chromosome"/>
</dbReference>
<feature type="transmembrane region" description="Helical" evidence="11">
    <location>
        <begin position="21"/>
        <end position="40"/>
    </location>
</feature>